<protein>
    <submittedName>
        <fullName evidence="2">Uncharacterized protein</fullName>
    </submittedName>
</protein>
<proteinExistence type="predicted"/>
<sequence length="173" mass="19662">MKRKRLLQVLIMGLFYLIFVILSLTVLTDLIMQGALALGLSKKGTENLGMIVIAILALVYTSEGFYHALSKTIERQLKKAKGWWAAGLKAQQILLNFLMALPLRTILFLVYLLFIILEQLELIDKAKDYVTIAVFVVGVDRVGKTIPGEKEKFQTYWGNFRRLLGLEAKDEQK</sequence>
<dbReference type="STRING" id="764298.STRMA_1043"/>
<keyword evidence="1" id="KW-1133">Transmembrane helix</keyword>
<gene>
    <name evidence="2" type="ORF">STRMA_1043</name>
</gene>
<feature type="transmembrane region" description="Helical" evidence="1">
    <location>
        <begin position="48"/>
        <end position="69"/>
    </location>
</feature>
<comment type="caution">
    <text evidence="2">The sequence shown here is derived from an EMBL/GenBank/DDBJ whole genome shotgun (WGS) entry which is preliminary data.</text>
</comment>
<feature type="transmembrane region" description="Helical" evidence="1">
    <location>
        <begin position="7"/>
        <end position="28"/>
    </location>
</feature>
<evidence type="ECO:0000313" key="3">
    <source>
        <dbReference type="Proteomes" id="UP000003573"/>
    </source>
</evidence>
<dbReference type="Proteomes" id="UP000003573">
    <property type="component" value="Unassembled WGS sequence"/>
</dbReference>
<keyword evidence="1" id="KW-0472">Membrane</keyword>
<dbReference type="AlphaFoldDB" id="G5JUQ3"/>
<organism evidence="2 3">
    <name type="scientific">Streptococcus macacae NCTC 11558</name>
    <dbReference type="NCBI Taxonomy" id="764298"/>
    <lineage>
        <taxon>Bacteria</taxon>
        <taxon>Bacillati</taxon>
        <taxon>Bacillota</taxon>
        <taxon>Bacilli</taxon>
        <taxon>Lactobacillales</taxon>
        <taxon>Streptococcaceae</taxon>
        <taxon>Streptococcus</taxon>
    </lineage>
</organism>
<evidence type="ECO:0000256" key="1">
    <source>
        <dbReference type="SAM" id="Phobius"/>
    </source>
</evidence>
<dbReference type="RefSeq" id="WP_003081063.1">
    <property type="nucleotide sequence ID" value="NZ_AEUW02000001.1"/>
</dbReference>
<dbReference type="EMBL" id="AEUW02000001">
    <property type="protein sequence ID" value="EHJ52710.1"/>
    <property type="molecule type" value="Genomic_DNA"/>
</dbReference>
<keyword evidence="3" id="KW-1185">Reference proteome</keyword>
<evidence type="ECO:0000313" key="2">
    <source>
        <dbReference type="EMBL" id="EHJ52710.1"/>
    </source>
</evidence>
<keyword evidence="1" id="KW-0812">Transmembrane</keyword>
<feature type="transmembrane region" description="Helical" evidence="1">
    <location>
        <begin position="93"/>
        <end position="117"/>
    </location>
</feature>
<accession>G5JUQ3</accession>
<name>G5JUQ3_9STRE</name>
<reference evidence="2 3" key="1">
    <citation type="journal article" date="2014" name="Int. J. Syst. Evol. Microbiol.">
        <title>Phylogenomics and the dynamic genome evolution of the genus Streptococcus.</title>
        <authorList>
            <consortium name="The Broad Institute Genome Sequencing Platform"/>
            <person name="Richards V.P."/>
            <person name="Palmer S.R."/>
            <person name="Pavinski Bitar P.D."/>
            <person name="Qin X."/>
            <person name="Weinstock G.M."/>
            <person name="Highlander S.K."/>
            <person name="Town C.D."/>
            <person name="Burne R.A."/>
            <person name="Stanhope M.J."/>
        </authorList>
    </citation>
    <scope>NUCLEOTIDE SEQUENCE [LARGE SCALE GENOMIC DNA]</scope>
    <source>
        <strain evidence="2 3">NCTC 11558</strain>
    </source>
</reference>